<evidence type="ECO:0000313" key="7">
    <source>
        <dbReference type="Proteomes" id="UP000237347"/>
    </source>
</evidence>
<dbReference type="InterPro" id="IPR004146">
    <property type="entry name" value="DC1"/>
</dbReference>
<feature type="domain" description="DC1" evidence="5">
    <location>
        <begin position="123"/>
        <end position="162"/>
    </location>
</feature>
<keyword evidence="7" id="KW-1185">Reference proteome</keyword>
<dbReference type="GO" id="GO:0008270">
    <property type="term" value="F:zinc ion binding"/>
    <property type="evidence" value="ECO:0007669"/>
    <property type="project" value="UniProtKB-KW"/>
</dbReference>
<dbReference type="PANTHER" id="PTHR46288">
    <property type="entry name" value="PHORBOL-ESTER/DAG-TYPE DOMAIN-CONTAINING PROTEIN"/>
    <property type="match status" value="1"/>
</dbReference>
<dbReference type="SUPFAM" id="SSF57889">
    <property type="entry name" value="Cysteine-rich domain"/>
    <property type="match status" value="2"/>
</dbReference>
<comment type="caution">
    <text evidence="6">The sequence shown here is derived from an EMBL/GenBank/DDBJ whole genome shotgun (WGS) entry which is preliminary data.</text>
</comment>
<dbReference type="EMBL" id="PKMF04000198">
    <property type="protein sequence ID" value="KAK7843672.1"/>
    <property type="molecule type" value="Genomic_DNA"/>
</dbReference>
<dbReference type="InterPro" id="IPR043145">
    <property type="entry name" value="Znf_ZZ_sf"/>
</dbReference>
<dbReference type="AlphaFoldDB" id="A0AAW0KXU6"/>
<feature type="domain" description="DC1" evidence="5">
    <location>
        <begin position="63"/>
        <end position="112"/>
    </location>
</feature>
<dbReference type="Pfam" id="PF03107">
    <property type="entry name" value="C1_2"/>
    <property type="match status" value="3"/>
</dbReference>
<keyword evidence="4" id="KW-0862">Zinc</keyword>
<evidence type="ECO:0000256" key="3">
    <source>
        <dbReference type="ARBA" id="ARBA00022771"/>
    </source>
</evidence>
<gene>
    <name evidence="6" type="ORF">CFP56_012054</name>
</gene>
<dbReference type="Proteomes" id="UP000237347">
    <property type="component" value="Unassembled WGS sequence"/>
</dbReference>
<dbReference type="InterPro" id="IPR046349">
    <property type="entry name" value="C1-like_sf"/>
</dbReference>
<organism evidence="6 7">
    <name type="scientific">Quercus suber</name>
    <name type="common">Cork oak</name>
    <dbReference type="NCBI Taxonomy" id="58331"/>
    <lineage>
        <taxon>Eukaryota</taxon>
        <taxon>Viridiplantae</taxon>
        <taxon>Streptophyta</taxon>
        <taxon>Embryophyta</taxon>
        <taxon>Tracheophyta</taxon>
        <taxon>Spermatophyta</taxon>
        <taxon>Magnoliopsida</taxon>
        <taxon>eudicotyledons</taxon>
        <taxon>Gunneridae</taxon>
        <taxon>Pentapetalae</taxon>
        <taxon>rosids</taxon>
        <taxon>fabids</taxon>
        <taxon>Fagales</taxon>
        <taxon>Fagaceae</taxon>
        <taxon>Quercus</taxon>
    </lineage>
</organism>
<feature type="domain" description="DC1" evidence="5">
    <location>
        <begin position="8"/>
        <end position="53"/>
    </location>
</feature>
<proteinExistence type="predicted"/>
<evidence type="ECO:0000256" key="2">
    <source>
        <dbReference type="ARBA" id="ARBA00022737"/>
    </source>
</evidence>
<evidence type="ECO:0000313" key="6">
    <source>
        <dbReference type="EMBL" id="KAK7843672.1"/>
    </source>
</evidence>
<keyword evidence="3" id="KW-0863">Zinc-finger</keyword>
<protein>
    <recommendedName>
        <fullName evidence="5">DC1 domain-containing protein</fullName>
    </recommendedName>
</protein>
<evidence type="ECO:0000259" key="5">
    <source>
        <dbReference type="Pfam" id="PF03107"/>
    </source>
</evidence>
<evidence type="ECO:0000256" key="1">
    <source>
        <dbReference type="ARBA" id="ARBA00022723"/>
    </source>
</evidence>
<dbReference type="Gene3D" id="3.30.60.90">
    <property type="match status" value="1"/>
</dbReference>
<keyword evidence="1" id="KW-0479">Metal-binding</keyword>
<sequence>MKQLQHFIHLEHLLVLNEDRIYGEDCYGCNEPILGPSYNCKECNWYMLHKSCAELPLGLLHHPLHPLHPLILFNEWANHPEGEKSNCEVCKEMREEYCYFCYRCNFKLHIKCGSLPFTMEAEVHNHPLTTIWKRMTFTCDLCGKEDKGMPYVCNFTAHLDCAIDEGSMEDINLLELKEEESAESKAMLENVDSKLNQSVDSKICKVIKTIMGEDGTEIATEIKHFSHEHGLKLTDEVPNNKICNGCV</sequence>
<reference evidence="6 7" key="1">
    <citation type="journal article" date="2018" name="Sci. Data">
        <title>The draft genome sequence of cork oak.</title>
        <authorList>
            <person name="Ramos A.M."/>
            <person name="Usie A."/>
            <person name="Barbosa P."/>
            <person name="Barros P.M."/>
            <person name="Capote T."/>
            <person name="Chaves I."/>
            <person name="Simoes F."/>
            <person name="Abreu I."/>
            <person name="Carrasquinho I."/>
            <person name="Faro C."/>
            <person name="Guimaraes J.B."/>
            <person name="Mendonca D."/>
            <person name="Nobrega F."/>
            <person name="Rodrigues L."/>
            <person name="Saibo N.J.M."/>
            <person name="Varela M.C."/>
            <person name="Egas C."/>
            <person name="Matos J."/>
            <person name="Miguel C.M."/>
            <person name="Oliveira M.M."/>
            <person name="Ricardo C.P."/>
            <person name="Goncalves S."/>
        </authorList>
    </citation>
    <scope>NUCLEOTIDE SEQUENCE [LARGE SCALE GENOMIC DNA]</scope>
    <source>
        <strain evidence="7">cv. HL8</strain>
    </source>
</reference>
<dbReference type="PANTHER" id="PTHR46288:SF27">
    <property type="entry name" value="CYSTEINE_HISTIDINE-RICH C1 DOMAIN FAMILY PROTEIN"/>
    <property type="match status" value="1"/>
</dbReference>
<name>A0AAW0KXU6_QUESU</name>
<accession>A0AAW0KXU6</accession>
<evidence type="ECO:0000256" key="4">
    <source>
        <dbReference type="ARBA" id="ARBA00022833"/>
    </source>
</evidence>
<keyword evidence="2" id="KW-0677">Repeat</keyword>